<gene>
    <name evidence="3" type="ORF">ACFFGN_15135</name>
</gene>
<evidence type="ECO:0000313" key="3">
    <source>
        <dbReference type="EMBL" id="MFC0625413.1"/>
    </source>
</evidence>
<reference evidence="3 4" key="1">
    <citation type="submission" date="2024-09" db="EMBL/GenBank/DDBJ databases">
        <authorList>
            <person name="Sun Q."/>
            <person name="Mori K."/>
        </authorList>
    </citation>
    <scope>NUCLEOTIDE SEQUENCE [LARGE SCALE GENOMIC DNA]</scope>
    <source>
        <strain evidence="3 4">CGMCC 1.15906</strain>
    </source>
</reference>
<dbReference type="PANTHER" id="PTHR39159">
    <property type="match status" value="1"/>
</dbReference>
<comment type="caution">
    <text evidence="3">The sequence shown here is derived from an EMBL/GenBank/DDBJ whole genome shotgun (WGS) entry which is preliminary data.</text>
</comment>
<dbReference type="SUPFAM" id="SSF159234">
    <property type="entry name" value="FomD-like"/>
    <property type="match status" value="1"/>
</dbReference>
<dbReference type="Gene3D" id="2.40.380.10">
    <property type="entry name" value="FomD-like"/>
    <property type="match status" value="1"/>
</dbReference>
<dbReference type="EMBL" id="JBHLTC010000018">
    <property type="protein sequence ID" value="MFC0625413.1"/>
    <property type="molecule type" value="Genomic_DNA"/>
</dbReference>
<name>A0ABV6QMM4_9ACTN</name>
<dbReference type="RefSeq" id="WP_380047803.1">
    <property type="nucleotide sequence ID" value="NZ_JBHLTC010000018.1"/>
</dbReference>
<dbReference type="InterPro" id="IPR050212">
    <property type="entry name" value="Ntdp-like"/>
</dbReference>
<sequence length="171" mass="19392">MEKVRTLFCKYDGRPHRQMDAVVLGHDVHGLWVGSLPGDKARRGDGQWVSVDHTRVRLFPRDQWWSALFNDHPHETEIYCDIATPATFADNTVTSVDLDLDIRRMRDGSVHVLDEHEFEAHQVKYNYPSHIVATARQTCAWVSTNITTAEPFASAYKPYLAKARALSAATA</sequence>
<feature type="domain" description="DUF402" evidence="2">
    <location>
        <begin position="12"/>
        <end position="147"/>
    </location>
</feature>
<evidence type="ECO:0000256" key="1">
    <source>
        <dbReference type="ARBA" id="ARBA00022801"/>
    </source>
</evidence>
<keyword evidence="4" id="KW-1185">Reference proteome</keyword>
<dbReference type="Proteomes" id="UP001589890">
    <property type="component" value="Unassembled WGS sequence"/>
</dbReference>
<dbReference type="PANTHER" id="PTHR39159:SF1">
    <property type="entry name" value="UPF0374 PROTEIN YGAC"/>
    <property type="match status" value="1"/>
</dbReference>
<evidence type="ECO:0000313" key="4">
    <source>
        <dbReference type="Proteomes" id="UP001589890"/>
    </source>
</evidence>
<dbReference type="InterPro" id="IPR007295">
    <property type="entry name" value="DUF402"/>
</dbReference>
<evidence type="ECO:0000259" key="2">
    <source>
        <dbReference type="Pfam" id="PF04167"/>
    </source>
</evidence>
<accession>A0ABV6QMM4</accession>
<dbReference type="InterPro" id="IPR035930">
    <property type="entry name" value="FomD-like_sf"/>
</dbReference>
<keyword evidence="1" id="KW-0378">Hydrolase</keyword>
<dbReference type="Pfam" id="PF04167">
    <property type="entry name" value="DUF402"/>
    <property type="match status" value="1"/>
</dbReference>
<protein>
    <submittedName>
        <fullName evidence="3">DUF402 domain-containing protein</fullName>
    </submittedName>
</protein>
<proteinExistence type="predicted"/>
<organism evidence="3 4">
    <name type="scientific">Kribbella deserti</name>
    <dbReference type="NCBI Taxonomy" id="1926257"/>
    <lineage>
        <taxon>Bacteria</taxon>
        <taxon>Bacillati</taxon>
        <taxon>Actinomycetota</taxon>
        <taxon>Actinomycetes</taxon>
        <taxon>Propionibacteriales</taxon>
        <taxon>Kribbellaceae</taxon>
        <taxon>Kribbella</taxon>
    </lineage>
</organism>